<dbReference type="InterPro" id="IPR016205">
    <property type="entry name" value="Glycerol_DH"/>
</dbReference>
<keyword evidence="6" id="KW-0520">NAD</keyword>
<evidence type="ECO:0000256" key="8">
    <source>
        <dbReference type="ARBA" id="ARBA00023209"/>
    </source>
</evidence>
<protein>
    <submittedName>
        <fullName evidence="10">Alcohol dehydrogenase, iron-dependent</fullName>
        <ecNumber evidence="10">1.1.1.1</ecNumber>
    </submittedName>
</protein>
<keyword evidence="9" id="KW-1208">Phospholipid metabolism</keyword>
<keyword evidence="7" id="KW-0443">Lipid metabolism</keyword>
<keyword evidence="3" id="KW-0479">Metal-binding</keyword>
<evidence type="ECO:0000256" key="1">
    <source>
        <dbReference type="ARBA" id="ARBA00022490"/>
    </source>
</evidence>
<evidence type="ECO:0000256" key="2">
    <source>
        <dbReference type="ARBA" id="ARBA00022516"/>
    </source>
</evidence>
<accession>F9NSA4</accession>
<dbReference type="PATRIC" id="fig|1051006.4.peg.45"/>
<dbReference type="Proteomes" id="UP000007832">
    <property type="component" value="Unassembled WGS sequence"/>
</dbReference>
<organism evidence="10 11">
    <name type="scientific">[Propionibacterium] namnetense SK182B-JCVI</name>
    <dbReference type="NCBI Taxonomy" id="1051006"/>
    <lineage>
        <taxon>Bacteria</taxon>
        <taxon>Bacillati</taxon>
        <taxon>Actinomycetota</taxon>
        <taxon>Actinomycetes</taxon>
        <taxon>Propionibacteriales</taxon>
        <taxon>Propionibacteriaceae</taxon>
        <taxon>Cutibacterium</taxon>
    </lineage>
</organism>
<reference evidence="10 11" key="1">
    <citation type="submission" date="2011-07" db="EMBL/GenBank/DDBJ databases">
        <title>Genome Sequence of Propionibacterium acnes SK182B-JCVI.</title>
        <authorList>
            <person name="Durkin A.S."/>
            <person name="Madupu R."/>
            <person name="Hostetler J."/>
            <person name="Radune D."/>
            <person name="Torralba M."/>
            <person name="Methe B."/>
            <person name="Sutton G."/>
            <person name="Strausberg R.L."/>
            <person name="Nelson K.E."/>
        </authorList>
    </citation>
    <scope>NUCLEOTIDE SEQUENCE [LARGE SCALE GENOMIC DNA]</scope>
    <source>
        <strain evidence="10 11">SK182B-JCVI</strain>
    </source>
</reference>
<evidence type="ECO:0000256" key="5">
    <source>
        <dbReference type="ARBA" id="ARBA00023002"/>
    </source>
</evidence>
<dbReference type="GO" id="GO:0008654">
    <property type="term" value="P:phospholipid biosynthetic process"/>
    <property type="evidence" value="ECO:0007669"/>
    <property type="project" value="UniProtKB-KW"/>
</dbReference>
<evidence type="ECO:0000313" key="11">
    <source>
        <dbReference type="Proteomes" id="UP000007832"/>
    </source>
</evidence>
<keyword evidence="5 10" id="KW-0560">Oxidoreductase</keyword>
<keyword evidence="4" id="KW-0521">NADP</keyword>
<proteinExistence type="predicted"/>
<dbReference type="eggNOG" id="COG0371">
    <property type="taxonomic scope" value="Bacteria"/>
</dbReference>
<name>F9NSA4_9ACTN</name>
<dbReference type="GO" id="GO:0004022">
    <property type="term" value="F:alcohol dehydrogenase (NAD+) activity"/>
    <property type="evidence" value="ECO:0007669"/>
    <property type="project" value="UniProtKB-EC"/>
</dbReference>
<dbReference type="Gene3D" id="3.40.50.1970">
    <property type="match status" value="1"/>
</dbReference>
<evidence type="ECO:0000256" key="3">
    <source>
        <dbReference type="ARBA" id="ARBA00022723"/>
    </source>
</evidence>
<dbReference type="CDD" id="cd08175">
    <property type="entry name" value="G1PDH"/>
    <property type="match status" value="1"/>
</dbReference>
<dbReference type="EC" id="1.1.1.1" evidence="10"/>
<dbReference type="InterPro" id="IPR032837">
    <property type="entry name" value="G1PDH"/>
</dbReference>
<dbReference type="Gene3D" id="1.20.1090.10">
    <property type="entry name" value="Dehydroquinate synthase-like - alpha domain"/>
    <property type="match status" value="1"/>
</dbReference>
<dbReference type="PANTHER" id="PTHR43616:SF5">
    <property type="entry name" value="GLYCEROL DEHYDROGENASE 1"/>
    <property type="match status" value="1"/>
</dbReference>
<evidence type="ECO:0000256" key="9">
    <source>
        <dbReference type="ARBA" id="ARBA00023264"/>
    </source>
</evidence>
<dbReference type="SUPFAM" id="SSF56796">
    <property type="entry name" value="Dehydroquinate synthase-like"/>
    <property type="match status" value="1"/>
</dbReference>
<dbReference type="STRING" id="1574624.GCA_001642025_00862"/>
<gene>
    <name evidence="10" type="ORF">HMPREF1162_0906</name>
</gene>
<comment type="caution">
    <text evidence="10">The sequence shown here is derived from an EMBL/GenBank/DDBJ whole genome shotgun (WGS) entry which is preliminary data.</text>
</comment>
<evidence type="ECO:0000256" key="6">
    <source>
        <dbReference type="ARBA" id="ARBA00023027"/>
    </source>
</evidence>
<evidence type="ECO:0000256" key="7">
    <source>
        <dbReference type="ARBA" id="ARBA00023098"/>
    </source>
</evidence>
<dbReference type="EMBL" id="AFUN01000004">
    <property type="protein sequence ID" value="EGR98143.1"/>
    <property type="molecule type" value="Genomic_DNA"/>
</dbReference>
<dbReference type="AlphaFoldDB" id="F9NSA4"/>
<keyword evidence="2" id="KW-0444">Lipid biosynthesis</keyword>
<sequence>MTMSDEIIAAAVAGAGDTDVVEMGRGVLDRAGNVLAEHMCRARGHNLPALVVADERTWAVAGKAVNAGLRSAGVAACDPLVFPAEPCLYASLDNAHTIADRLRTLDAETGSPVVPIAVGSGTVNDLTKLAAKDLGRRYAVVGTAASMDGYTGAGAPISDNGVKVTMQCVAPQVVIFDLDITAAAPQVMTASGYGDLAAKIPGGADWIIADAAGVEPLNQHVWTLVQSGVRDALPCPDDLRRGDPDAFSGLVEGLILSGLAMQVYDGTRPASGAEHYFSHIWELAHVGTDRNPPLSHGHKVAIGTLAMLAFYEKFLDRDLSRLDIDAAVAAWPDWRTVESDIRSTFEGALADHAVMETKVKYVDADGLRARLNRVVDRWHETRAALEKQLVRARVFADQLRRAGAPSRPEDIGLTAADVRATFPKAMYYRSRYTVLDLAREARWYEELVEEVFAPDGLWT</sequence>
<evidence type="ECO:0000313" key="10">
    <source>
        <dbReference type="EMBL" id="EGR98143.1"/>
    </source>
</evidence>
<keyword evidence="8" id="KW-0594">Phospholipid biosynthesis</keyword>
<keyword evidence="1" id="KW-0963">Cytoplasm</keyword>
<dbReference type="PANTHER" id="PTHR43616">
    <property type="entry name" value="GLYCEROL DEHYDROGENASE"/>
    <property type="match status" value="1"/>
</dbReference>
<evidence type="ECO:0000256" key="4">
    <source>
        <dbReference type="ARBA" id="ARBA00022857"/>
    </source>
</evidence>
<dbReference type="Pfam" id="PF13685">
    <property type="entry name" value="Fe-ADH_2"/>
    <property type="match status" value="1"/>
</dbReference>
<dbReference type="GO" id="GO:0046872">
    <property type="term" value="F:metal ion binding"/>
    <property type="evidence" value="ECO:0007669"/>
    <property type="project" value="UniProtKB-KW"/>
</dbReference>